<dbReference type="Gene3D" id="1.20.1250.20">
    <property type="entry name" value="MFS general substrate transporter like domains"/>
    <property type="match status" value="1"/>
</dbReference>
<evidence type="ECO:0000256" key="5">
    <source>
        <dbReference type="SAM" id="Phobius"/>
    </source>
</evidence>
<dbReference type="PROSITE" id="PS00216">
    <property type="entry name" value="SUGAR_TRANSPORT_1"/>
    <property type="match status" value="1"/>
</dbReference>
<reference evidence="7 8" key="1">
    <citation type="submission" date="2018-11" db="EMBL/GenBank/DDBJ databases">
        <authorList>
            <consortium name="Pathogen Informatics"/>
        </authorList>
    </citation>
    <scope>NUCLEOTIDE SEQUENCE [LARGE SCALE GENOMIC DNA]</scope>
</reference>
<feature type="domain" description="Major facilitator superfamily (MFS) profile" evidence="6">
    <location>
        <begin position="1"/>
        <end position="206"/>
    </location>
</feature>
<dbReference type="Pfam" id="PF00083">
    <property type="entry name" value="Sugar_tr"/>
    <property type="match status" value="1"/>
</dbReference>
<keyword evidence="8" id="KW-1185">Reference proteome</keyword>
<dbReference type="PANTHER" id="PTHR24064">
    <property type="entry name" value="SOLUTE CARRIER FAMILY 22 MEMBER"/>
    <property type="match status" value="1"/>
</dbReference>
<protein>
    <recommendedName>
        <fullName evidence="6">Major facilitator superfamily (MFS) profile domain-containing protein</fullName>
    </recommendedName>
</protein>
<evidence type="ECO:0000313" key="7">
    <source>
        <dbReference type="EMBL" id="VDM84747.1"/>
    </source>
</evidence>
<evidence type="ECO:0000256" key="3">
    <source>
        <dbReference type="ARBA" id="ARBA00022989"/>
    </source>
</evidence>
<evidence type="ECO:0000256" key="1">
    <source>
        <dbReference type="ARBA" id="ARBA00004141"/>
    </source>
</evidence>
<keyword evidence="3 5" id="KW-1133">Transmembrane helix</keyword>
<dbReference type="Proteomes" id="UP000270094">
    <property type="component" value="Unassembled WGS sequence"/>
</dbReference>
<feature type="transmembrane region" description="Helical" evidence="5">
    <location>
        <begin position="47"/>
        <end position="74"/>
    </location>
</feature>
<evidence type="ECO:0000256" key="2">
    <source>
        <dbReference type="ARBA" id="ARBA00022692"/>
    </source>
</evidence>
<accession>A0A3P7K8M3</accession>
<dbReference type="InterPro" id="IPR005828">
    <property type="entry name" value="MFS_sugar_transport-like"/>
</dbReference>
<comment type="subcellular location">
    <subcellularLocation>
        <location evidence="1">Membrane</location>
        <topology evidence="1">Multi-pass membrane protein</topology>
    </subcellularLocation>
</comment>
<dbReference type="OrthoDB" id="5845749at2759"/>
<dbReference type="SUPFAM" id="SSF103473">
    <property type="entry name" value="MFS general substrate transporter"/>
    <property type="match status" value="1"/>
</dbReference>
<dbReference type="InterPro" id="IPR036259">
    <property type="entry name" value="MFS_trans_sf"/>
</dbReference>
<organism evidence="7 8">
    <name type="scientific">Strongylus vulgaris</name>
    <name type="common">Blood worm</name>
    <dbReference type="NCBI Taxonomy" id="40348"/>
    <lineage>
        <taxon>Eukaryota</taxon>
        <taxon>Metazoa</taxon>
        <taxon>Ecdysozoa</taxon>
        <taxon>Nematoda</taxon>
        <taxon>Chromadorea</taxon>
        <taxon>Rhabditida</taxon>
        <taxon>Rhabditina</taxon>
        <taxon>Rhabditomorpha</taxon>
        <taxon>Strongyloidea</taxon>
        <taxon>Strongylidae</taxon>
        <taxon>Strongylus</taxon>
    </lineage>
</organism>
<dbReference type="InterPro" id="IPR005829">
    <property type="entry name" value="Sugar_transporter_CS"/>
</dbReference>
<keyword evidence="2 5" id="KW-0812">Transmembrane</keyword>
<proteinExistence type="predicted"/>
<evidence type="ECO:0000256" key="4">
    <source>
        <dbReference type="ARBA" id="ARBA00023136"/>
    </source>
</evidence>
<evidence type="ECO:0000259" key="6">
    <source>
        <dbReference type="PROSITE" id="PS50850"/>
    </source>
</evidence>
<dbReference type="GO" id="GO:0022857">
    <property type="term" value="F:transmembrane transporter activity"/>
    <property type="evidence" value="ECO:0007669"/>
    <property type="project" value="InterPro"/>
</dbReference>
<feature type="transmembrane region" description="Helical" evidence="5">
    <location>
        <begin position="133"/>
        <end position="151"/>
    </location>
</feature>
<dbReference type="InterPro" id="IPR020846">
    <property type="entry name" value="MFS_dom"/>
</dbReference>
<name>A0A3P7K8M3_STRVU</name>
<feature type="transmembrane region" description="Helical" evidence="5">
    <location>
        <begin position="104"/>
        <end position="127"/>
    </location>
</feature>
<feature type="non-terminal residue" evidence="7">
    <location>
        <position position="206"/>
    </location>
</feature>
<evidence type="ECO:0000313" key="8">
    <source>
        <dbReference type="Proteomes" id="UP000270094"/>
    </source>
</evidence>
<dbReference type="PROSITE" id="PS50850">
    <property type="entry name" value="MFS"/>
    <property type="match status" value="1"/>
</dbReference>
<keyword evidence="4 5" id="KW-0472">Membrane</keyword>
<dbReference type="EMBL" id="UYYB01132824">
    <property type="protein sequence ID" value="VDM84747.1"/>
    <property type="molecule type" value="Genomic_DNA"/>
</dbReference>
<dbReference type="GO" id="GO:0016020">
    <property type="term" value="C:membrane"/>
    <property type="evidence" value="ECO:0007669"/>
    <property type="project" value="UniProtKB-SubCell"/>
</dbReference>
<gene>
    <name evidence="7" type="ORF">SVUK_LOCUS19745</name>
</gene>
<feature type="transmembrane region" description="Helical" evidence="5">
    <location>
        <begin position="80"/>
        <end position="97"/>
    </location>
</feature>
<sequence length="206" mass="23472">MEFLFQWDIRGNRAWIKSTIQSFYYFGHMTGSLLSGMISDKFGRKRVFYLAIVTQISCGMLMSIAPTWWLFALFKFGTGISHPGVYAVAIVLGTELVGPKYRGIVSVGTATFIALGELLLVLMAYFISDYRVLQAAIALPSLCLLSYWWLVPESIRWLVVKGRFMEADRVLRKATQINRSTWEQLEKNQIGSNQSTYTILDLMRTP</sequence>
<dbReference type="AlphaFoldDB" id="A0A3P7K8M3"/>